<keyword evidence="4" id="KW-1185">Reference proteome</keyword>
<dbReference type="EMBL" id="JARAOO010000005">
    <property type="protein sequence ID" value="KAJ7968847.1"/>
    <property type="molecule type" value="Genomic_DNA"/>
</dbReference>
<evidence type="ECO:0000313" key="3">
    <source>
        <dbReference type="EMBL" id="KAJ7968847.1"/>
    </source>
</evidence>
<name>A0AAD7PVF6_QUISA</name>
<dbReference type="InterPro" id="IPR002676">
    <property type="entry name" value="RimM_N"/>
</dbReference>
<dbReference type="FunFam" id="3.90.550.10:FF:000281">
    <property type="entry name" value="16S rRNA processing protein RimM family"/>
    <property type="match status" value="1"/>
</dbReference>
<evidence type="ECO:0000313" key="4">
    <source>
        <dbReference type="Proteomes" id="UP001163823"/>
    </source>
</evidence>
<dbReference type="Proteomes" id="UP001163823">
    <property type="component" value="Chromosome 5"/>
</dbReference>
<dbReference type="Gene3D" id="2.40.30.60">
    <property type="entry name" value="RimM"/>
    <property type="match status" value="1"/>
</dbReference>
<dbReference type="HAMAP" id="MF_00014">
    <property type="entry name" value="Ribosome_mat_RimM"/>
    <property type="match status" value="1"/>
</dbReference>
<dbReference type="SUPFAM" id="SSF50346">
    <property type="entry name" value="PRC-barrel domain"/>
    <property type="match status" value="1"/>
</dbReference>
<dbReference type="SUPFAM" id="SSF53448">
    <property type="entry name" value="Nucleotide-diphospho-sugar transferases"/>
    <property type="match status" value="1"/>
</dbReference>
<dbReference type="InterPro" id="IPR029044">
    <property type="entry name" value="Nucleotide-diphossugar_trans"/>
</dbReference>
<dbReference type="Pfam" id="PF24986">
    <property type="entry name" value="PRC_RimM"/>
    <property type="match status" value="1"/>
</dbReference>
<protein>
    <submittedName>
        <fullName evidence="3">RimM protein</fullName>
    </submittedName>
</protein>
<dbReference type="GO" id="GO:0005840">
    <property type="term" value="C:ribosome"/>
    <property type="evidence" value="ECO:0007669"/>
    <property type="project" value="InterPro"/>
</dbReference>
<dbReference type="InterPro" id="IPR009000">
    <property type="entry name" value="Transl_B-barrel_sf"/>
</dbReference>
<dbReference type="Pfam" id="PF01782">
    <property type="entry name" value="RimM"/>
    <property type="match status" value="1"/>
</dbReference>
<proteinExistence type="inferred from homology"/>
<dbReference type="GO" id="GO:0006048">
    <property type="term" value="P:UDP-N-acetylglucosamine biosynthetic process"/>
    <property type="evidence" value="ECO:0007669"/>
    <property type="project" value="TreeGrafter"/>
</dbReference>
<dbReference type="KEGG" id="qsa:O6P43_012891"/>
<dbReference type="PANTHER" id="PTHR11952:SF10">
    <property type="entry name" value="16S RRNA PROCESSING PROTEIN RIMM FAMILY"/>
    <property type="match status" value="1"/>
</dbReference>
<dbReference type="GO" id="GO:0043022">
    <property type="term" value="F:ribosome binding"/>
    <property type="evidence" value="ECO:0007669"/>
    <property type="project" value="InterPro"/>
</dbReference>
<dbReference type="GO" id="GO:0003977">
    <property type="term" value="F:UDP-N-acetylglucosamine diphosphorylase activity"/>
    <property type="evidence" value="ECO:0007669"/>
    <property type="project" value="TreeGrafter"/>
</dbReference>
<organism evidence="3 4">
    <name type="scientific">Quillaja saponaria</name>
    <name type="common">Soap bark tree</name>
    <dbReference type="NCBI Taxonomy" id="32244"/>
    <lineage>
        <taxon>Eukaryota</taxon>
        <taxon>Viridiplantae</taxon>
        <taxon>Streptophyta</taxon>
        <taxon>Embryophyta</taxon>
        <taxon>Tracheophyta</taxon>
        <taxon>Spermatophyta</taxon>
        <taxon>Magnoliopsida</taxon>
        <taxon>eudicotyledons</taxon>
        <taxon>Gunneridae</taxon>
        <taxon>Pentapetalae</taxon>
        <taxon>rosids</taxon>
        <taxon>fabids</taxon>
        <taxon>Fabales</taxon>
        <taxon>Quillajaceae</taxon>
        <taxon>Quillaja</taxon>
    </lineage>
</organism>
<evidence type="ECO:0000259" key="1">
    <source>
        <dbReference type="Pfam" id="PF01782"/>
    </source>
</evidence>
<dbReference type="Gene3D" id="2.30.30.240">
    <property type="entry name" value="PRC-barrel domain"/>
    <property type="match status" value="1"/>
</dbReference>
<gene>
    <name evidence="3" type="ORF">O6P43_012891</name>
</gene>
<dbReference type="InterPro" id="IPR011961">
    <property type="entry name" value="RimM"/>
</dbReference>
<dbReference type="Gene3D" id="3.90.550.10">
    <property type="entry name" value="Spore Coat Polysaccharide Biosynthesis Protein SpsA, Chain A"/>
    <property type="match status" value="1"/>
</dbReference>
<dbReference type="NCBIfam" id="TIGR02273">
    <property type="entry name" value="16S_RimM"/>
    <property type="match status" value="1"/>
</dbReference>
<comment type="caution">
    <text evidence="3">The sequence shown here is derived from an EMBL/GenBank/DDBJ whole genome shotgun (WGS) entry which is preliminary data.</text>
</comment>
<dbReference type="InterPro" id="IPR039741">
    <property type="entry name" value="UDP-sugar_pyrophosphorylase"/>
</dbReference>
<dbReference type="SUPFAM" id="SSF50447">
    <property type="entry name" value="Translation proteins"/>
    <property type="match status" value="1"/>
</dbReference>
<dbReference type="FunFam" id="2.30.30.240:FF:000002">
    <property type="entry name" value="Ribosome maturation factor rimM"/>
    <property type="match status" value="1"/>
</dbReference>
<dbReference type="InterPro" id="IPR011033">
    <property type="entry name" value="PRC_barrel-like_sf"/>
</dbReference>
<evidence type="ECO:0000259" key="2">
    <source>
        <dbReference type="Pfam" id="PF24986"/>
    </source>
</evidence>
<dbReference type="PANTHER" id="PTHR11952">
    <property type="entry name" value="UDP- GLUCOSE PYROPHOSPHORYLASE"/>
    <property type="match status" value="1"/>
</dbReference>
<feature type="domain" description="RimM N-terminal" evidence="1">
    <location>
        <begin position="83"/>
        <end position="171"/>
    </location>
</feature>
<dbReference type="InterPro" id="IPR036976">
    <property type="entry name" value="RimM_N_sf"/>
</dbReference>
<accession>A0AAD7PVF6</accession>
<dbReference type="AlphaFoldDB" id="A0AAD7PVF6"/>
<dbReference type="GO" id="GO:0006364">
    <property type="term" value="P:rRNA processing"/>
    <property type="evidence" value="ECO:0007669"/>
    <property type="project" value="InterPro"/>
</dbReference>
<feature type="domain" description="Ribosome maturation factor RimM PRC barrel" evidence="2">
    <location>
        <begin position="184"/>
        <end position="270"/>
    </location>
</feature>
<dbReference type="InterPro" id="IPR056792">
    <property type="entry name" value="PRC_RimM"/>
</dbReference>
<reference evidence="3" key="1">
    <citation type="journal article" date="2023" name="Science">
        <title>Elucidation of the pathway for biosynthesis of saponin adjuvants from the soapbark tree.</title>
        <authorList>
            <person name="Reed J."/>
            <person name="Orme A."/>
            <person name="El-Demerdash A."/>
            <person name="Owen C."/>
            <person name="Martin L.B.B."/>
            <person name="Misra R.C."/>
            <person name="Kikuchi S."/>
            <person name="Rejzek M."/>
            <person name="Martin A.C."/>
            <person name="Harkess A."/>
            <person name="Leebens-Mack J."/>
            <person name="Louveau T."/>
            <person name="Stephenson M.J."/>
            <person name="Osbourn A."/>
        </authorList>
    </citation>
    <scope>NUCLEOTIDE SEQUENCE</scope>
    <source>
        <strain evidence="3">S10</strain>
    </source>
</reference>
<sequence>MMQRTSLLCSSNPFSPLPSTLPTSHPLTFPFRNRPTRLLGAFSSLHLPLNPLPSSHVTLTPLHGTATQEIVETSKSASEFVEIGYISNVHGLQGDIRVKTSTDFPELRFSKPGRRWLKQQILGGERIQEIELEEGRGYPGQKSWILKFRGIDTVDQAKLLIGSTLLVKEDDRPELQEDEFYTRDLVGMRVFLKEGGQAVGTVINVFNSGANDLLHVMLDSSADILNKMGNSKSAETEASGHLVWVPFVEAIVPDVDMERREMLITPPKGLLELNLRFDERSKKERRQLEWKERKKFQKRLIAAKKKLCELEQQHIFHGFRYGEKEQRSLLADQIVGVNSKLLQEALQNMKIPAKRWGVNELVSAAEAELMSTMKISEECLFHASKEKLGKNMNVLEKGLHLMSEGKMAIVLTMNKNETQWCISEPGFEDHQSSETSPSTFLHKLLCDKMRYVKVEDCVSVPLILVCSSQEIQPLRELFSINDHFGFNSEKVWFLEEEKLPVISSLVEGQKYKILMKSPWEILQSPIGSGGVISLFSSHNILDTLSDIGVEYIEICSCNQRNVGANSLLLGLVNSQDACVGIQILKDTADSEEIFDMIFSMDFMKKLTRQINKLQFNAIPKTSSYVEKVEKDWINVTPSSPNSYVLRSTIYSSLNSCSYDEVCILDVA</sequence>